<feature type="compositionally biased region" description="Low complexity" evidence="3">
    <location>
        <begin position="474"/>
        <end position="491"/>
    </location>
</feature>
<evidence type="ECO:0000256" key="2">
    <source>
        <dbReference type="ARBA" id="ARBA00022840"/>
    </source>
</evidence>
<feature type="region of interest" description="Disordered" evidence="3">
    <location>
        <begin position="803"/>
        <end position="861"/>
    </location>
</feature>
<dbReference type="PANTHER" id="PTHR35720:SF1">
    <property type="entry name" value="PROTEIN PLASTID TRANSCRIPTIONALLY ACTIVE 12, CHLOROPLASTIC"/>
    <property type="match status" value="1"/>
</dbReference>
<dbReference type="InterPro" id="IPR034581">
    <property type="entry name" value="PTAC12"/>
</dbReference>
<dbReference type="GO" id="GO:0005524">
    <property type="term" value="F:ATP binding"/>
    <property type="evidence" value="ECO:0007669"/>
    <property type="project" value="UniProtKB-KW"/>
</dbReference>
<keyword evidence="1" id="KW-0547">Nucleotide-binding</keyword>
<dbReference type="AlphaFoldDB" id="A0AAD8NK01"/>
<dbReference type="InterPro" id="IPR013126">
    <property type="entry name" value="Hsp_70_fam"/>
</dbReference>
<keyword evidence="2" id="KW-0067">ATP-binding</keyword>
<evidence type="ECO:0000256" key="1">
    <source>
        <dbReference type="ARBA" id="ARBA00022741"/>
    </source>
</evidence>
<dbReference type="GO" id="GO:0042793">
    <property type="term" value="P:plastid transcription"/>
    <property type="evidence" value="ECO:0007669"/>
    <property type="project" value="TreeGrafter"/>
</dbReference>
<feature type="region of interest" description="Disordered" evidence="3">
    <location>
        <begin position="472"/>
        <end position="509"/>
    </location>
</feature>
<dbReference type="GO" id="GO:0090228">
    <property type="term" value="P:positive regulation of red or far-red light signaling pathway"/>
    <property type="evidence" value="ECO:0007669"/>
    <property type="project" value="InterPro"/>
</dbReference>
<dbReference type="GO" id="GO:0009416">
    <property type="term" value="P:response to light stimulus"/>
    <property type="evidence" value="ECO:0007669"/>
    <property type="project" value="InterPro"/>
</dbReference>
<gene>
    <name evidence="4" type="ORF">QVD17_33652</name>
</gene>
<dbReference type="InterPro" id="IPR018181">
    <property type="entry name" value="Heat_shock_70_CS"/>
</dbReference>
<accession>A0AAD8NK01</accession>
<dbReference type="GO" id="GO:0140662">
    <property type="term" value="F:ATP-dependent protein folding chaperone"/>
    <property type="evidence" value="ECO:0007669"/>
    <property type="project" value="InterPro"/>
</dbReference>
<evidence type="ECO:0000313" key="4">
    <source>
        <dbReference type="EMBL" id="KAK1412414.1"/>
    </source>
</evidence>
<dbReference type="Pfam" id="PF00012">
    <property type="entry name" value="HSP70"/>
    <property type="match status" value="2"/>
</dbReference>
<sequence length="884" mass="99192">MSQKGKGAAIGIDLGTTYSCAAVILNEQGNNITPSCVAFNDAELLVGEGAKYQTARNPTNTVFDVKRLIGCRFHDPQVQKDMESWPFKIIEGPIEKPSVVVEFKGEEKKYAPEELSAIVLKKMKESAEAFIRRECMNGDEAVAFGAAILAARTIADLIPVTVDRSRDRNLVNVHFAHYFRSLLKMSQKVKGAAIGIDLGTTYSCAAVWFDRKNRVEVIPNEQGNNITPSCVAFCDTELLVGEGAKNQIARNPTYTVFDVKRLIGCRFRDTQVQKDMESWPFKIIEGPAEKPTVVVELMGEQKKYAPEEISAMVLKKMKESAEAFIGREVTDAVITVPAYFNNNQREATKEAGTLAGLNLIIELKNMIAGCGCVANKSPLFFQTSLSGSFPASVWQPKVRLNTTKRAPLFPCVKCEKTDKDENSSEKPSFEKVSVERAPYHSYRDSLSGQVEPASGARASILGQDYLPEGTVGQARAAGAPGPSDASSVAPSFGKKPGSRRKPYKATGAVSESTEINTAVEQVVEDDGLFERSEESNDEFSDFVVYQTENETDELTGYDLDKKLGHPHPFIDPKVRKPIKEPLTSEELWWNWRKPDKEQWSRWQRKRPDAETVFLKAMAESGQIKLFGDEPTLTETALYRARKHLYKEERLQAEHDRLEKEGPIAYYSEWVKAWKKDTSREAIQKHFEETGEDENTQLIEMFSCQTAPEYRIMMGTDYRVSRDPLAMRMKEDQIKQIWGGDPVYPTVNYIQDPDQVIDFRGPDFHEPTPNVLAYLQQNGNITSKEEIDRILASEKVEKVKVKTPVSDDEAMAKAVDIGEKEDSDDEGKFDDDENITRNWSVLKTTPELRKSKPKPAKGKGKMTLEEAIADSENLTDFMLDFDQDK</sequence>
<dbReference type="PRINTS" id="PR00301">
    <property type="entry name" value="HEATSHOCK70"/>
</dbReference>
<dbReference type="PANTHER" id="PTHR35720">
    <property type="entry name" value="PROTEIN PLASTID TRANSCRIPTIONALLY ACTIVE 12, CHLOROPLASTIC"/>
    <property type="match status" value="1"/>
</dbReference>
<keyword evidence="5" id="KW-1185">Reference proteome</keyword>
<dbReference type="FunFam" id="3.30.420.40:FF:000004">
    <property type="entry name" value="Molecular chaperone DnaK"/>
    <property type="match status" value="1"/>
</dbReference>
<evidence type="ECO:0000313" key="5">
    <source>
        <dbReference type="Proteomes" id="UP001229421"/>
    </source>
</evidence>
<comment type="caution">
    <text evidence="4">The sequence shown here is derived from an EMBL/GenBank/DDBJ whole genome shotgun (WGS) entry which is preliminary data.</text>
</comment>
<dbReference type="EMBL" id="JAUHHV010000009">
    <property type="protein sequence ID" value="KAK1412414.1"/>
    <property type="molecule type" value="Genomic_DNA"/>
</dbReference>
<organism evidence="4 5">
    <name type="scientific">Tagetes erecta</name>
    <name type="common">African marigold</name>
    <dbReference type="NCBI Taxonomy" id="13708"/>
    <lineage>
        <taxon>Eukaryota</taxon>
        <taxon>Viridiplantae</taxon>
        <taxon>Streptophyta</taxon>
        <taxon>Embryophyta</taxon>
        <taxon>Tracheophyta</taxon>
        <taxon>Spermatophyta</taxon>
        <taxon>Magnoliopsida</taxon>
        <taxon>eudicotyledons</taxon>
        <taxon>Gunneridae</taxon>
        <taxon>Pentapetalae</taxon>
        <taxon>asterids</taxon>
        <taxon>campanulids</taxon>
        <taxon>Asterales</taxon>
        <taxon>Asteraceae</taxon>
        <taxon>Asteroideae</taxon>
        <taxon>Heliantheae alliance</taxon>
        <taxon>Tageteae</taxon>
        <taxon>Tagetes</taxon>
    </lineage>
</organism>
<feature type="compositionally biased region" description="Acidic residues" evidence="3">
    <location>
        <begin position="818"/>
        <end position="832"/>
    </location>
</feature>
<dbReference type="InterPro" id="IPR043129">
    <property type="entry name" value="ATPase_NBD"/>
</dbReference>
<dbReference type="GO" id="GO:0045893">
    <property type="term" value="P:positive regulation of DNA-templated transcription"/>
    <property type="evidence" value="ECO:0007669"/>
    <property type="project" value="TreeGrafter"/>
</dbReference>
<dbReference type="PROSITE" id="PS00297">
    <property type="entry name" value="HSP70_1"/>
    <property type="match status" value="2"/>
</dbReference>
<dbReference type="Gene3D" id="3.30.420.40">
    <property type="match status" value="2"/>
</dbReference>
<dbReference type="Proteomes" id="UP001229421">
    <property type="component" value="Unassembled WGS sequence"/>
</dbReference>
<proteinExistence type="predicted"/>
<dbReference type="GO" id="GO:0005634">
    <property type="term" value="C:nucleus"/>
    <property type="evidence" value="ECO:0007669"/>
    <property type="project" value="InterPro"/>
</dbReference>
<protein>
    <submittedName>
        <fullName evidence="4">Uncharacterized protein</fullName>
    </submittedName>
</protein>
<name>A0AAD8NK01_TARER</name>
<dbReference type="SUPFAM" id="SSF53067">
    <property type="entry name" value="Actin-like ATPase domain"/>
    <property type="match status" value="2"/>
</dbReference>
<evidence type="ECO:0000256" key="3">
    <source>
        <dbReference type="SAM" id="MobiDB-lite"/>
    </source>
</evidence>
<feature type="compositionally biased region" description="Basic residues" evidence="3">
    <location>
        <begin position="850"/>
        <end position="859"/>
    </location>
</feature>
<dbReference type="GO" id="GO:0009507">
    <property type="term" value="C:chloroplast"/>
    <property type="evidence" value="ECO:0007669"/>
    <property type="project" value="InterPro"/>
</dbReference>
<reference evidence="4" key="1">
    <citation type="journal article" date="2023" name="bioRxiv">
        <title>Improved chromosome-level genome assembly for marigold (Tagetes erecta).</title>
        <authorList>
            <person name="Jiang F."/>
            <person name="Yuan L."/>
            <person name="Wang S."/>
            <person name="Wang H."/>
            <person name="Xu D."/>
            <person name="Wang A."/>
            <person name="Fan W."/>
        </authorList>
    </citation>
    <scope>NUCLEOTIDE SEQUENCE</scope>
    <source>
        <strain evidence="4">WSJ</strain>
        <tissue evidence="4">Leaf</tissue>
    </source>
</reference>